<dbReference type="PROSITE" id="PS50919">
    <property type="entry name" value="MIR"/>
    <property type="match status" value="3"/>
</dbReference>
<feature type="transmembrane region" description="Helical" evidence="19">
    <location>
        <begin position="844"/>
        <end position="862"/>
    </location>
</feature>
<comment type="similarity">
    <text evidence="3">Belongs to the glycosyltransferase 39 family.</text>
</comment>
<evidence type="ECO:0000256" key="1">
    <source>
        <dbReference type="ARBA" id="ARBA00004477"/>
    </source>
</evidence>
<evidence type="ECO:0000256" key="17">
    <source>
        <dbReference type="ARBA" id="ARBA00079036"/>
    </source>
</evidence>
<keyword evidence="6 21" id="KW-0808">Transferase</keyword>
<dbReference type="CDD" id="cd23281">
    <property type="entry name" value="beta-trefoil_MIR_POMT1"/>
    <property type="match status" value="1"/>
</dbReference>
<dbReference type="OrthoDB" id="292747at2759"/>
<evidence type="ECO:0000256" key="11">
    <source>
        <dbReference type="ARBA" id="ARBA00023136"/>
    </source>
</evidence>
<feature type="transmembrane region" description="Helical" evidence="19">
    <location>
        <begin position="474"/>
        <end position="497"/>
    </location>
</feature>
<dbReference type="UniPathway" id="UPA00378"/>
<dbReference type="SMART" id="SM00472">
    <property type="entry name" value="MIR"/>
    <property type="match status" value="3"/>
</dbReference>
<feature type="transmembrane region" description="Helical" evidence="19">
    <location>
        <begin position="868"/>
        <end position="886"/>
    </location>
</feature>
<dbReference type="SUPFAM" id="SSF82109">
    <property type="entry name" value="MIR domain"/>
    <property type="match status" value="1"/>
</dbReference>
<feature type="transmembrane region" description="Helical" evidence="19">
    <location>
        <begin position="922"/>
        <end position="943"/>
    </location>
</feature>
<dbReference type="InterPro" id="IPR016093">
    <property type="entry name" value="MIR_motif"/>
</dbReference>
<evidence type="ECO:0000256" key="14">
    <source>
        <dbReference type="ARBA" id="ARBA00059310"/>
    </source>
</evidence>
<evidence type="ECO:0000256" key="12">
    <source>
        <dbReference type="ARBA" id="ARBA00045085"/>
    </source>
</evidence>
<dbReference type="EC" id="2.4.1.109" evidence="4"/>
<keyword evidence="9" id="KW-0256">Endoplasmic reticulum</keyword>
<evidence type="ECO:0000256" key="18">
    <source>
        <dbReference type="SAM" id="MobiDB-lite"/>
    </source>
</evidence>
<evidence type="ECO:0000256" key="4">
    <source>
        <dbReference type="ARBA" id="ARBA00012839"/>
    </source>
</evidence>
<dbReference type="PANTHER" id="PTHR10050:SF51">
    <property type="entry name" value="PROTEIN O-MANNOSYL-TRANSFERASE 1"/>
    <property type="match status" value="1"/>
</dbReference>
<feature type="transmembrane region" description="Helical" evidence="19">
    <location>
        <begin position="436"/>
        <end position="453"/>
    </location>
</feature>
<comment type="catalytic activity">
    <reaction evidence="12">
        <text>a di-trans,poly-cis-dolichyl beta-D-mannosyl phosphate + L-threonyl-[protein] = 3-O-(alpha-D-mannosyl)-L-threonyl-[protein] + a di-trans,poly-cis-dolichyl phosphate + H(+)</text>
        <dbReference type="Rhea" id="RHEA:53396"/>
        <dbReference type="Rhea" id="RHEA-COMP:11060"/>
        <dbReference type="Rhea" id="RHEA-COMP:13547"/>
        <dbReference type="Rhea" id="RHEA-COMP:19498"/>
        <dbReference type="Rhea" id="RHEA-COMP:19501"/>
        <dbReference type="ChEBI" id="CHEBI:15378"/>
        <dbReference type="ChEBI" id="CHEBI:30013"/>
        <dbReference type="ChEBI" id="CHEBI:57683"/>
        <dbReference type="ChEBI" id="CHEBI:58211"/>
        <dbReference type="ChEBI" id="CHEBI:137323"/>
        <dbReference type="EC" id="2.4.1.109"/>
    </reaction>
</comment>
<feature type="region of interest" description="Disordered" evidence="18">
    <location>
        <begin position="1"/>
        <end position="20"/>
    </location>
</feature>
<feature type="domain" description="MIR" evidence="20">
    <location>
        <begin position="526"/>
        <end position="587"/>
    </location>
</feature>
<keyword evidence="7 19" id="KW-0812">Transmembrane</keyword>
<comment type="pathway">
    <text evidence="2">Protein modification; protein glycosylation.</text>
</comment>
<dbReference type="CTD" id="39297"/>
<evidence type="ECO:0000259" key="20">
    <source>
        <dbReference type="PROSITE" id="PS50919"/>
    </source>
</evidence>
<comment type="catalytic activity">
    <reaction evidence="13">
        <text>a di-trans,poly-cis-dolichyl beta-D-mannosyl phosphate + L-seryl-[protein] = 3-O-(alpha-D-mannosyl)-L-seryl-[protein] + a di-trans,poly-cis-dolichyl phosphate + H(+)</text>
        <dbReference type="Rhea" id="RHEA:17377"/>
        <dbReference type="Rhea" id="RHEA-COMP:9863"/>
        <dbReference type="Rhea" id="RHEA-COMP:13546"/>
        <dbReference type="Rhea" id="RHEA-COMP:19498"/>
        <dbReference type="Rhea" id="RHEA-COMP:19501"/>
        <dbReference type="ChEBI" id="CHEBI:15378"/>
        <dbReference type="ChEBI" id="CHEBI:29999"/>
        <dbReference type="ChEBI" id="CHEBI:57683"/>
        <dbReference type="ChEBI" id="CHEBI:58211"/>
        <dbReference type="ChEBI" id="CHEBI:137321"/>
        <dbReference type="EC" id="2.4.1.109"/>
    </reaction>
</comment>
<dbReference type="FunFam" id="2.80.10.50:FF:000012">
    <property type="entry name" value="Protein O-mannosyl-transferase 1"/>
    <property type="match status" value="1"/>
</dbReference>
<feature type="compositionally biased region" description="Low complexity" evidence="18">
    <location>
        <begin position="160"/>
        <end position="169"/>
    </location>
</feature>
<dbReference type="InterPro" id="IPR032421">
    <property type="entry name" value="PMT_4TMC"/>
</dbReference>
<evidence type="ECO:0000256" key="3">
    <source>
        <dbReference type="ARBA" id="ARBA00007222"/>
    </source>
</evidence>
<evidence type="ECO:0000313" key="21">
    <source>
        <dbReference type="EMBL" id="JAI23661.1"/>
    </source>
</evidence>
<feature type="transmembrane region" description="Helical" evidence="19">
    <location>
        <begin position="803"/>
        <end position="824"/>
    </location>
</feature>
<dbReference type="Gene3D" id="2.80.10.50">
    <property type="match status" value="1"/>
</dbReference>
<evidence type="ECO:0000256" key="16">
    <source>
        <dbReference type="ARBA" id="ARBA00073145"/>
    </source>
</evidence>
<feature type="region of interest" description="Disordered" evidence="18">
    <location>
        <begin position="160"/>
        <end position="187"/>
    </location>
</feature>
<protein>
    <recommendedName>
        <fullName evidence="16">Protein O-mannosyltransferase 1</fullName>
        <ecNumber evidence="4">2.4.1.109</ecNumber>
    </recommendedName>
    <alternativeName>
        <fullName evidence="17">Protein rotated abdomen</fullName>
    </alternativeName>
</protein>
<dbReference type="Pfam" id="PF02815">
    <property type="entry name" value="MIR"/>
    <property type="match status" value="1"/>
</dbReference>
<dbReference type="Pfam" id="PF16192">
    <property type="entry name" value="PMT_4TMC"/>
    <property type="match status" value="1"/>
</dbReference>
<dbReference type="Pfam" id="PF02366">
    <property type="entry name" value="PMT"/>
    <property type="match status" value="1"/>
</dbReference>
<evidence type="ECO:0000256" key="15">
    <source>
        <dbReference type="ARBA" id="ARBA00061810"/>
    </source>
</evidence>
<feature type="transmembrane region" description="Helical" evidence="19">
    <location>
        <begin position="364"/>
        <end position="380"/>
    </location>
</feature>
<evidence type="ECO:0000256" key="13">
    <source>
        <dbReference type="ARBA" id="ARBA00045102"/>
    </source>
</evidence>
<organism evidence="21">
    <name type="scientific">Bactrocera latifrons</name>
    <name type="common">Malaysian fruit fly</name>
    <name type="synonym">Chaetodacus latifrons</name>
    <dbReference type="NCBI Taxonomy" id="174628"/>
    <lineage>
        <taxon>Eukaryota</taxon>
        <taxon>Metazoa</taxon>
        <taxon>Ecdysozoa</taxon>
        <taxon>Arthropoda</taxon>
        <taxon>Hexapoda</taxon>
        <taxon>Insecta</taxon>
        <taxon>Pterygota</taxon>
        <taxon>Neoptera</taxon>
        <taxon>Endopterygota</taxon>
        <taxon>Diptera</taxon>
        <taxon>Brachycera</taxon>
        <taxon>Muscomorpha</taxon>
        <taxon>Tephritoidea</taxon>
        <taxon>Tephritidae</taxon>
        <taxon>Bactrocera</taxon>
        <taxon>Bactrocera</taxon>
    </lineage>
</organism>
<dbReference type="PANTHER" id="PTHR10050">
    <property type="entry name" value="DOLICHYL-PHOSPHATE-MANNOSE--PROTEIN MANNOSYLTRANSFERASE"/>
    <property type="match status" value="1"/>
</dbReference>
<evidence type="ECO:0000256" key="8">
    <source>
        <dbReference type="ARBA" id="ARBA00022737"/>
    </source>
</evidence>
<reference evidence="21" key="1">
    <citation type="submission" date="2015-06" db="EMBL/GenBank/DDBJ databases">
        <authorList>
            <person name="Hoefler B.C."/>
            <person name="Straight P.D."/>
        </authorList>
    </citation>
    <scope>NUCLEOTIDE SEQUENCE</scope>
</reference>
<evidence type="ECO:0000256" key="6">
    <source>
        <dbReference type="ARBA" id="ARBA00022679"/>
    </source>
</evidence>
<evidence type="ECO:0000256" key="9">
    <source>
        <dbReference type="ARBA" id="ARBA00022824"/>
    </source>
</evidence>
<dbReference type="GO" id="GO:0004169">
    <property type="term" value="F:dolichyl-phosphate-mannose-protein mannosyltransferase activity"/>
    <property type="evidence" value="ECO:0007669"/>
    <property type="project" value="UniProtKB-EC"/>
</dbReference>
<dbReference type="GO" id="GO:0005789">
    <property type="term" value="C:endoplasmic reticulum membrane"/>
    <property type="evidence" value="ECO:0007669"/>
    <property type="project" value="UniProtKB-SubCell"/>
</dbReference>
<comment type="function">
    <text evidence="14">Rt/POMT1 and tw/POMT2 function as a protein O-mannosyltransferase in association with each other to generate and maintain normal muscle development.</text>
</comment>
<keyword evidence="5 21" id="KW-0328">Glycosyltransferase</keyword>
<dbReference type="GeneID" id="108971557"/>
<keyword evidence="11 19" id="KW-0472">Membrane</keyword>
<keyword evidence="8" id="KW-0677">Repeat</keyword>
<dbReference type="InterPro" id="IPR027005">
    <property type="entry name" value="PMT-like"/>
</dbReference>
<proteinExistence type="inferred from homology"/>
<accession>A0A0K8UAP7</accession>
<feature type="domain" description="MIR" evidence="20">
    <location>
        <begin position="598"/>
        <end position="655"/>
    </location>
</feature>
<dbReference type="InterPro" id="IPR003342">
    <property type="entry name" value="ArnT-like_N"/>
</dbReference>
<evidence type="ECO:0000256" key="2">
    <source>
        <dbReference type="ARBA" id="ARBA00004922"/>
    </source>
</evidence>
<comment type="subcellular location">
    <subcellularLocation>
        <location evidence="1">Endoplasmic reticulum membrane</location>
        <topology evidence="1">Multi-pass membrane protein</topology>
    </subcellularLocation>
</comment>
<feature type="transmembrane region" description="Helical" evidence="19">
    <location>
        <begin position="386"/>
        <end position="404"/>
    </location>
</feature>
<evidence type="ECO:0000256" key="10">
    <source>
        <dbReference type="ARBA" id="ARBA00022989"/>
    </source>
</evidence>
<keyword evidence="10 19" id="KW-1133">Transmembrane helix</keyword>
<dbReference type="EMBL" id="GDHF01028653">
    <property type="protein sequence ID" value="JAI23661.1"/>
    <property type="molecule type" value="Transcribed_RNA"/>
</dbReference>
<gene>
    <name evidence="21" type="primary">rt_6</name>
    <name evidence="21" type="ORF">c2_g3_i1</name>
</gene>
<sequence>MSSIATTVKRRKPLVKSKSKNTTIGTSAVFTVTTSTTTNTLSDPVKNYSANDPFDKATLANASSNKRLQRFSLSDILVGIMPRTAKQQTNSNNVSSNTSNSNPTTALILRTTSPTLYNGSIACCRDVNCRLNALNEHFTALVQQKHHHQCIQRASVCSNASSSSGVSHTKSSRRSRSSTVTGLSRNETTATPTVPAIAAAALRDGSPDSGVGSDAALAKVFRAAAETTTSGDSTLSSLGQYLTVHLQLDLCTWILFILAAFTRFYKLSIPHHVVFDEIHYGKYISLYMRNIFFFDQHPPLGKQLIAAVAYTAGGYDGNYTFPHIGAEYNKNMPIFWLRFVPALCGSALAPIVYKLLIAARLSRWSALLGGILIILDNALLTQSRFILMESMLLLFEACGLYCMLRFQESRFGSSLWLIFGLASASCFSFASSVKYAGFLTYGLTAYLSCRFLWDKLYDATLSNLHIILQTFGRIVLFTIVPIMLYIGVFFVHLQLLYRAGPHDSIMTSAFQASLDGGLASITKGQPLKVAHGSQVTLRHTHGRTCWLHSHTHVYPVRYPDKRGSSHQQQVTCYSFKDVNNWWIIKRPHREDLVVGNELDVIRHGDIIQLVHGITSRGLNSHDVAAPMTPQCQEVSCYIDYEIKMPGELLWRVEILNRETEGNIWHAIKSEVRLIHHTTGAALRYSGRQLPEWGFNQHEVVADRSVEHKDAIWNVEEHRYTKTQDQRERERQLLKAEMIPTKKTKLTFLAKFFELQTKMLWGTKQLDTHMYSSSPLEWPLLDKGIAYWVDTKTGSQIHLLGNIIIWYTGTAALILYILLNIFYVLRRRRLHFDLPEHEWHRFRQVGDIFLVAYFIHYLPYFTMDRALFLHNYLPAFLFKLLLLCYVFEHIDYLLRLYCYVNCKYNVKGTLQPQRIWLVRSYRLGILIWLVYVIWVFIKFLPLTYGMQKLSPQKVISLRWKDTWDFIIQVHKSTSNRI</sequence>
<feature type="transmembrane region" description="Helical" evidence="19">
    <location>
        <begin position="411"/>
        <end position="430"/>
    </location>
</feature>
<evidence type="ECO:0000256" key="7">
    <source>
        <dbReference type="ARBA" id="ARBA00022692"/>
    </source>
</evidence>
<dbReference type="InterPro" id="IPR036300">
    <property type="entry name" value="MIR_dom_sf"/>
</dbReference>
<evidence type="ECO:0000256" key="5">
    <source>
        <dbReference type="ARBA" id="ARBA00022676"/>
    </source>
</evidence>
<dbReference type="AlphaFoldDB" id="A0A0K8UAP7"/>
<feature type="compositionally biased region" description="Basic residues" evidence="18">
    <location>
        <begin position="8"/>
        <end position="19"/>
    </location>
</feature>
<feature type="transmembrane region" description="Helical" evidence="19">
    <location>
        <begin position="335"/>
        <end position="357"/>
    </location>
</feature>
<feature type="domain" description="MIR" evidence="20">
    <location>
        <begin position="661"/>
        <end position="717"/>
    </location>
</feature>
<comment type="subunit">
    <text evidence="15">Interacts with tw/POMT2.</text>
</comment>
<evidence type="ECO:0000256" key="19">
    <source>
        <dbReference type="SAM" id="Phobius"/>
    </source>
</evidence>
<name>A0A0K8UAP7_BACLA</name>